<sequence length="1134" mass="115613">MNFTKLSLPLAIISALSLTACGSDSDDTKTSGPVKPLTPVAPTSPPPVASLTVMPINYSMQSGETLVIDVSSGVDFATQDWSLTDSSLTHGLGDISNAEAHSFVFTSAQSGVEVIDYSVTADGKTATSQIFIAINDAAVADNLQPSAQNVALTTDSASAVSVDLSTLIADADNDALELLVIKGGVGEFSFDGLNVNYVPNGYVGVDHGVYAITDGRGGYAMGDILVTVSDANPVKANQWPTAKDLLQNTDSATGIDLDLVALGLIGDTDGDALSLTRVIGAEGRVTQTSATSLHYEPNGFVGVEDFSYVISDGNEGYALGAVNVTVSDAQTPNTAPVASAIDAGVFNLTAQTSIDVSGHVSDVNGDNLSLVSVLSAQGVASIDVNNPLSIEYDANGFVGTDTFTYVVTDGKGGFAQNTVTIEITPNNVPTASLALESTLSNEVKTIDLSSYVGDVDGDTVSIVSIAAATAPASLSFDGLNVTYSANGFVGTDYIRYTVSDGMNETSNTLSIVSSSANAITAQNVVATTAPETEVVIGLASAISSSEAGASLTLSTVAGATLGAAAINADASTITYTPTAGQYGTDRFVYSVVDANDNVAQGVVTVTISEPVAPSISSLSITGDWIAGQALQSDITCSDCDSASHEYRWSVGGLTVSTEPTYVLTEADVNKSVRVDVTAYNDYGMETQGFQTVKSLRVTQIFGSLQSLSALKNDGSVVTWGNASFGGDSSAVAAELSSGVLEVFPAKLAIAALKDDGSVVTWGDAGNGGDSSTVAAQLTSGVLEVFSNDYVFAALKEDGSLVIWGHPNYGGKPDAETQAKLDSGVLEVLSTDKAIVALKKGGAVVVWGDAAFGGDSSPVAAQLTSGVVEVSSTGTSFAGLKSDGSVVAWGKSSSGGNIDAETETKLGNDVVEVFSNWYAFAALKIDEHTDERSVVAWGSASYGGVINAETETKLGSDVVEVFSTLQAFAALKKDGSVVAWGAAGNGGDSSAVAAQLTRGVIEVFSTNSAFAAIKVDEFTGDRSVVAWGNSANGGAIDAETQAKLGSDVVEVFSSSTAFAALKEDGSVVAWGDTRYGGVIDAETQAKLNSGVLEVSFTSGGFTAIKEDGSVVSWGYLGTAPNEVAPQTVILESSTP</sequence>
<protein>
    <recommendedName>
        <fullName evidence="5">Tandem-95 repeat protein</fullName>
    </recommendedName>
</protein>
<dbReference type="KEGG" id="spsw:Sps_03993"/>
<dbReference type="PROSITE" id="PS51257">
    <property type="entry name" value="PROKAR_LIPOPROTEIN"/>
    <property type="match status" value="1"/>
</dbReference>
<feature type="region of interest" description="Disordered" evidence="1">
    <location>
        <begin position="24"/>
        <end position="44"/>
    </location>
</feature>
<gene>
    <name evidence="3" type="ORF">Sps_03993</name>
</gene>
<dbReference type="Gene3D" id="2.130.10.30">
    <property type="entry name" value="Regulator of chromosome condensation 1/beta-lactamase-inhibitor protein II"/>
    <property type="match status" value="3"/>
</dbReference>
<dbReference type="PANTHER" id="PTHR34720:SF9">
    <property type="entry name" value="BLR4714 PROTEIN"/>
    <property type="match status" value="1"/>
</dbReference>
<dbReference type="NCBIfam" id="NF012211">
    <property type="entry name" value="tand_rpt_95"/>
    <property type="match status" value="2"/>
</dbReference>
<evidence type="ECO:0000313" key="4">
    <source>
        <dbReference type="Proteomes" id="UP000189545"/>
    </source>
</evidence>
<dbReference type="STRING" id="225848.Sps_03993"/>
<dbReference type="PANTHER" id="PTHR34720">
    <property type="entry name" value="MICROCYSTIN DEPENDENT PROTEIN"/>
    <property type="match status" value="1"/>
</dbReference>
<dbReference type="Proteomes" id="UP000189545">
    <property type="component" value="Chromosome"/>
</dbReference>
<accession>A0A1S6HUL4</accession>
<organism evidence="3 4">
    <name type="scientific">Shewanella psychrophila</name>
    <dbReference type="NCBI Taxonomy" id="225848"/>
    <lineage>
        <taxon>Bacteria</taxon>
        <taxon>Pseudomonadati</taxon>
        <taxon>Pseudomonadota</taxon>
        <taxon>Gammaproteobacteria</taxon>
        <taxon>Alteromonadales</taxon>
        <taxon>Shewanellaceae</taxon>
        <taxon>Shewanella</taxon>
    </lineage>
</organism>
<feature type="chain" id="PRO_5010533114" description="Tandem-95 repeat protein" evidence="2">
    <location>
        <begin position="21"/>
        <end position="1134"/>
    </location>
</feature>
<proteinExistence type="predicted"/>
<evidence type="ECO:0000256" key="1">
    <source>
        <dbReference type="SAM" id="MobiDB-lite"/>
    </source>
</evidence>
<dbReference type="InterPro" id="IPR009091">
    <property type="entry name" value="RCC1/BLIP-II"/>
</dbReference>
<feature type="signal peptide" evidence="2">
    <location>
        <begin position="1"/>
        <end position="20"/>
    </location>
</feature>
<reference evidence="3 4" key="1">
    <citation type="submission" date="2016-03" db="EMBL/GenBank/DDBJ databases">
        <title>Complete genome sequence of Shewanella psychrophila WP2, a deep sea bacterium isolated from west Pacific sediment.</title>
        <authorList>
            <person name="Xu G."/>
            <person name="Jian H."/>
        </authorList>
    </citation>
    <scope>NUCLEOTIDE SEQUENCE [LARGE SCALE GENOMIC DNA]</scope>
    <source>
        <strain evidence="3 4">WP2</strain>
    </source>
</reference>
<keyword evidence="4" id="KW-1185">Reference proteome</keyword>
<evidence type="ECO:0000313" key="3">
    <source>
        <dbReference type="EMBL" id="AQS39108.1"/>
    </source>
</evidence>
<keyword evidence="2" id="KW-0732">Signal</keyword>
<dbReference type="Gene3D" id="2.60.40.2810">
    <property type="match status" value="4"/>
</dbReference>
<name>A0A1S6HUL4_9GAMM</name>
<dbReference type="RefSeq" id="WP_169915851.1">
    <property type="nucleotide sequence ID" value="NZ_CP014782.1"/>
</dbReference>
<evidence type="ECO:0000256" key="2">
    <source>
        <dbReference type="SAM" id="SignalP"/>
    </source>
</evidence>
<dbReference type="AlphaFoldDB" id="A0A1S6HUL4"/>
<dbReference type="EMBL" id="CP014782">
    <property type="protein sequence ID" value="AQS39108.1"/>
    <property type="molecule type" value="Genomic_DNA"/>
</dbReference>
<dbReference type="SUPFAM" id="SSF50985">
    <property type="entry name" value="RCC1/BLIP-II"/>
    <property type="match status" value="2"/>
</dbReference>
<evidence type="ECO:0008006" key="5">
    <source>
        <dbReference type="Google" id="ProtNLM"/>
    </source>
</evidence>
<dbReference type="Pfam" id="PF17963">
    <property type="entry name" value="Big_9"/>
    <property type="match status" value="5"/>
</dbReference>